<feature type="chain" id="PRO_5004933849" evidence="1">
    <location>
        <begin position="27"/>
        <end position="1130"/>
    </location>
</feature>
<dbReference type="SUPFAM" id="SSF56925">
    <property type="entry name" value="OMPA-like"/>
    <property type="match status" value="1"/>
</dbReference>
<dbReference type="InterPro" id="IPR002035">
    <property type="entry name" value="VWF_A"/>
</dbReference>
<evidence type="ECO:0000256" key="1">
    <source>
        <dbReference type="SAM" id="SignalP"/>
    </source>
</evidence>
<comment type="caution">
    <text evidence="3">The sequence shown here is derived from an EMBL/GenBank/DDBJ whole genome shotgun (WGS) entry which is preliminary data.</text>
</comment>
<evidence type="ECO:0000313" key="4">
    <source>
        <dbReference type="Proteomes" id="UP000019464"/>
    </source>
</evidence>
<dbReference type="Gene3D" id="2.40.160.90">
    <property type="match status" value="1"/>
</dbReference>
<gene>
    <name evidence="3" type="ORF">D791_01539</name>
</gene>
<dbReference type="InterPro" id="IPR036465">
    <property type="entry name" value="vWFA_dom_sf"/>
</dbReference>
<dbReference type="PANTHER" id="PTHR47763">
    <property type="entry name" value="ALPHA-PROTEIN KINASE VWKA"/>
    <property type="match status" value="1"/>
</dbReference>
<proteinExistence type="predicted"/>
<name>W9V5M9_9GAMM</name>
<sequence length="1130" mass="120703">MKSVRNFKKKTIVLSIMLGIAFCGNAYGGSGVEAGINVALNGIKGYQQYGDEEKLKSAISGVASIASSIELSANFVTVSAEKIKTLTESLAGGTQLNLFEHTRHGATLELADKVGRYANALSVATSAASASVDIHDFAKSEKTLVDSMTLFKNLSVTATSHVPLLGTGVVIVDMSTDALVAQINSLFDAGREASVSEANYYRTLHELAYAKIDAAIIQSISNGIDVDNDKIVEIQKMVGNEIANILDGIKPKNRFFDGDVAVNNYNRLRELSDRLIRAEFSDGFLNGRVKRFTATINEIRIAEKEFVAAMNSLMSDIDLIAELDQPLQSLRNSLHEREKLHSIDHSKFSEKAISDAISNKTVDVTRTIETTRKLELDRQLARFDVDIFFLADNTGSMGGLVGSAKTNAQAILDALRTDARFSKVNAQFGVGMFLGDPSEWGETATSAYQLLQPITNNDAQITTAINQWYASGGGDWEEANFYAIHQVITQGAAVPRDATLKSNQVTGWRPGAAKVIVVFGDAPSWQNSVNEKELKDLVRTTGARIVFIDTSQINVGQQSNVFAASSGRQMQDAALEIADASGGSYMHLSDVSKIKEAVLDSVYDAIADNNWGGGMLARIDAGTTWRSRTPSSVTAESTDGGKTLVFTLRYPNQPNATFSVDTSVAGKVYGHEYYQGAITGATNIFSKNMNTDSVFHINAAQDFFRFVLRGESGVVEGYFGERLSATTKLPTSGVSTYDLRHRVISPYDNNAYAAGGMKLFVNWTSGKVYGFESNASLAGGTGTALFIGDIDRSGLEIDGQYVFKTRRLTTAENSSIPRYIRDAMRETTSLQFYGSAYPNGLGGTFGSTFYNEAGSPTLSSMLMSGYVNEKTVTKPYSPANNEVWSGYAVGLVANRSTGAVAVAYNTNPNDVQMTLRPVSATAKADITVRDGGTAYNFGSDWSDTSVYINKDAFAAIKEINGVPSYAATTMTEDDGYNYLSWGVWSTELVATPNTSVMDGSHWIAGTLTPTTSMPVTGSATYTGQIRGTAHEGGALHALNGSTNLTANFGTGNISGQLNVQYANTGAAYATSNLSGVTISGNQFGGSLSGSNNAGAIQGGFFGPAAQEVGGNWAIEKTSGSKAAGVFSGKR</sequence>
<keyword evidence="1" id="KW-0732">Signal</keyword>
<reference evidence="3 4" key="2">
    <citation type="journal article" date="2015" name="Syst. Appl. Microbiol.">
        <title>Nitrincola nitratireducens sp. nov. isolated from a haloalkaline crater lake.</title>
        <authorList>
            <person name="Singh A."/>
            <person name="Vaidya B."/>
            <person name="Tanuku N.R."/>
            <person name="Pinnaka A.K."/>
        </authorList>
    </citation>
    <scope>NUCLEOTIDE SEQUENCE [LARGE SCALE GENOMIC DNA]</scope>
    <source>
        <strain evidence="3 4">AK23</strain>
    </source>
</reference>
<dbReference type="PATRIC" id="fig|1229521.3.peg.1558"/>
<dbReference type="Pfam" id="PF01298">
    <property type="entry name" value="TbpB_B_D"/>
    <property type="match status" value="1"/>
</dbReference>
<accession>W9V5M9</accession>
<dbReference type="AlphaFoldDB" id="W9V5M9"/>
<organism evidence="3 4">
    <name type="scientific">Nitrincola nitratireducens</name>
    <dbReference type="NCBI Taxonomy" id="1229521"/>
    <lineage>
        <taxon>Bacteria</taxon>
        <taxon>Pseudomonadati</taxon>
        <taxon>Pseudomonadota</taxon>
        <taxon>Gammaproteobacteria</taxon>
        <taxon>Oceanospirillales</taxon>
        <taxon>Oceanospirillaceae</taxon>
        <taxon>Nitrincola</taxon>
    </lineage>
</organism>
<dbReference type="Gene3D" id="3.40.50.410">
    <property type="entry name" value="von Willebrand factor, type A domain"/>
    <property type="match status" value="1"/>
</dbReference>
<dbReference type="GO" id="GO:0005737">
    <property type="term" value="C:cytoplasm"/>
    <property type="evidence" value="ECO:0007669"/>
    <property type="project" value="TreeGrafter"/>
</dbReference>
<dbReference type="InterPro" id="IPR011250">
    <property type="entry name" value="OMP/PagP_B-barrel"/>
</dbReference>
<protein>
    <submittedName>
        <fullName evidence="3">Transferrin binding protein-like solute binding protein</fullName>
    </submittedName>
</protein>
<evidence type="ECO:0000259" key="2">
    <source>
        <dbReference type="PROSITE" id="PS50234"/>
    </source>
</evidence>
<dbReference type="STRING" id="1229521.D791_01539"/>
<dbReference type="GO" id="GO:0004674">
    <property type="term" value="F:protein serine/threonine kinase activity"/>
    <property type="evidence" value="ECO:0007669"/>
    <property type="project" value="TreeGrafter"/>
</dbReference>
<dbReference type="PANTHER" id="PTHR47763:SF1">
    <property type="entry name" value="DUF659 DOMAIN-CONTAINING PROTEIN"/>
    <property type="match status" value="1"/>
</dbReference>
<dbReference type="EMBL" id="AONB01000006">
    <property type="protein sequence ID" value="EXJ11407.1"/>
    <property type="molecule type" value="Genomic_DNA"/>
</dbReference>
<dbReference type="RefSeq" id="WP_036509669.1">
    <property type="nucleotide sequence ID" value="NZ_AONB01000006.1"/>
</dbReference>
<evidence type="ECO:0000313" key="3">
    <source>
        <dbReference type="EMBL" id="EXJ11407.1"/>
    </source>
</evidence>
<dbReference type="SUPFAM" id="SSF53300">
    <property type="entry name" value="vWA-like"/>
    <property type="match status" value="1"/>
</dbReference>
<dbReference type="InterPro" id="IPR052969">
    <property type="entry name" value="Thr-specific_kinase-like"/>
</dbReference>
<feature type="domain" description="VWFA" evidence="2">
    <location>
        <begin position="386"/>
        <end position="602"/>
    </location>
</feature>
<reference evidence="4" key="1">
    <citation type="submission" date="2012-11" db="EMBL/GenBank/DDBJ databases">
        <authorList>
            <person name="Singh A."/>
            <person name="Pinnaka A.K."/>
            <person name="Vaidya B."/>
        </authorList>
    </citation>
    <scope>NUCLEOTIDE SEQUENCE [LARGE SCALE GENOMIC DNA]</scope>
    <source>
        <strain evidence="4">AK23</strain>
    </source>
</reference>
<keyword evidence="4" id="KW-1185">Reference proteome</keyword>
<dbReference type="OrthoDB" id="9805121at2"/>
<dbReference type="PROSITE" id="PS50234">
    <property type="entry name" value="VWFA"/>
    <property type="match status" value="1"/>
</dbReference>
<dbReference type="Proteomes" id="UP000019464">
    <property type="component" value="Unassembled WGS sequence"/>
</dbReference>
<dbReference type="InterPro" id="IPR001677">
    <property type="entry name" value="TbpB_B_D"/>
</dbReference>
<feature type="signal peptide" evidence="1">
    <location>
        <begin position="1"/>
        <end position="26"/>
    </location>
</feature>